<keyword evidence="3" id="KW-1185">Reference proteome</keyword>
<dbReference type="AlphaFoldDB" id="A0A931F990"/>
<reference evidence="2" key="1">
    <citation type="submission" date="2020-11" db="EMBL/GenBank/DDBJ databases">
        <title>Halonatronomonas betainensis gen. nov., sp. nov. a novel haloalkaliphilic representative of the family Halanaerobiacae capable of betaine degradation.</title>
        <authorList>
            <person name="Boltyanskaya Y."/>
            <person name="Kevbrin V."/>
            <person name="Detkova E."/>
            <person name="Grouzdev D.S."/>
            <person name="Koziaeva V."/>
            <person name="Zhilina T."/>
        </authorList>
    </citation>
    <scope>NUCLEOTIDE SEQUENCE</scope>
    <source>
        <strain evidence="2">Z-7014</strain>
    </source>
</reference>
<protein>
    <submittedName>
        <fullName evidence="2">Uncharacterized protein</fullName>
    </submittedName>
</protein>
<accession>A0A931F990</accession>
<proteinExistence type="predicted"/>
<dbReference type="Proteomes" id="UP000621436">
    <property type="component" value="Unassembled WGS sequence"/>
</dbReference>
<organism evidence="2 3">
    <name type="scientific">Halonatronomonas betaini</name>
    <dbReference type="NCBI Taxonomy" id="2778430"/>
    <lineage>
        <taxon>Bacteria</taxon>
        <taxon>Bacillati</taxon>
        <taxon>Bacillota</taxon>
        <taxon>Clostridia</taxon>
        <taxon>Halanaerobiales</taxon>
        <taxon>Halarsenatibacteraceae</taxon>
        <taxon>Halonatronomonas</taxon>
    </lineage>
</organism>
<feature type="coiled-coil region" evidence="1">
    <location>
        <begin position="4"/>
        <end position="31"/>
    </location>
</feature>
<dbReference type="EMBL" id="JADPIE010000002">
    <property type="protein sequence ID" value="MBF8436184.1"/>
    <property type="molecule type" value="Genomic_DNA"/>
</dbReference>
<dbReference type="RefSeq" id="WP_270452972.1">
    <property type="nucleotide sequence ID" value="NZ_JADPIE010000002.1"/>
</dbReference>
<evidence type="ECO:0000313" key="2">
    <source>
        <dbReference type="EMBL" id="MBF8436184.1"/>
    </source>
</evidence>
<gene>
    <name evidence="2" type="ORF">I0Q91_03755</name>
</gene>
<name>A0A931F990_9FIRM</name>
<evidence type="ECO:0000313" key="3">
    <source>
        <dbReference type="Proteomes" id="UP000621436"/>
    </source>
</evidence>
<keyword evidence="1" id="KW-0175">Coiled coil</keyword>
<sequence length="221" mass="25732">MEKIKTIEKELESLETEKEILSNLIKQDSEDILRRLAAEESKFESAAKEREDYLLKEFLRLFPGKLGYIFAAVNSSYLLDSKLDDEKKKAAWERLINKLDSYNELEVEDQLAGILNKLYKKYDEKYLAELKNNSVEITDDIISGKKDPAKLLKEVKNSPKDFDITEEEEALVNQYLVREIQPIMSEVGAELKIISPRFKAFSEKIERMEIDDELEDMIPEV</sequence>
<comment type="caution">
    <text evidence="2">The sequence shown here is derived from an EMBL/GenBank/DDBJ whole genome shotgun (WGS) entry which is preliminary data.</text>
</comment>
<evidence type="ECO:0000256" key="1">
    <source>
        <dbReference type="SAM" id="Coils"/>
    </source>
</evidence>